<evidence type="ECO:0000313" key="7">
    <source>
        <dbReference type="Proteomes" id="UP001230220"/>
    </source>
</evidence>
<dbReference type="PANTHER" id="PTHR30511:SF0">
    <property type="entry name" value="ALANINE RACEMASE, CATABOLIC-RELATED"/>
    <property type="match status" value="1"/>
</dbReference>
<keyword evidence="7" id="KW-1185">Reference proteome</keyword>
<feature type="binding site" evidence="4">
    <location>
        <position position="132"/>
    </location>
    <ligand>
        <name>substrate</name>
    </ligand>
</feature>
<protein>
    <recommendedName>
        <fullName evidence="4">Alanine racemase</fullName>
        <ecNumber evidence="4">5.1.1.1</ecNumber>
    </recommendedName>
</protein>
<dbReference type="RefSeq" id="WP_307404647.1">
    <property type="nucleotide sequence ID" value="NZ_JAUSUR010000001.1"/>
</dbReference>
<dbReference type="SUPFAM" id="SSF50621">
    <property type="entry name" value="Alanine racemase C-terminal domain-like"/>
    <property type="match status" value="1"/>
</dbReference>
<dbReference type="Pfam" id="PF00842">
    <property type="entry name" value="Ala_racemase_C"/>
    <property type="match status" value="1"/>
</dbReference>
<evidence type="ECO:0000256" key="4">
    <source>
        <dbReference type="HAMAP-Rule" id="MF_01201"/>
    </source>
</evidence>
<comment type="similarity">
    <text evidence="4">Belongs to the alanine racemase family.</text>
</comment>
<dbReference type="Proteomes" id="UP001230220">
    <property type="component" value="Unassembled WGS sequence"/>
</dbReference>
<evidence type="ECO:0000259" key="5">
    <source>
        <dbReference type="SMART" id="SM01005"/>
    </source>
</evidence>
<feature type="active site" description="Proton acceptor; specific for L-alanine" evidence="4">
    <location>
        <position position="255"/>
    </location>
</feature>
<feature type="active site" description="Proton acceptor; specific for D-alanine" evidence="4">
    <location>
        <position position="35"/>
    </location>
</feature>
<dbReference type="InterPro" id="IPR000821">
    <property type="entry name" value="Ala_racemase"/>
</dbReference>
<dbReference type="PANTHER" id="PTHR30511">
    <property type="entry name" value="ALANINE RACEMASE"/>
    <property type="match status" value="1"/>
</dbReference>
<dbReference type="CDD" id="cd00430">
    <property type="entry name" value="PLPDE_III_AR"/>
    <property type="match status" value="1"/>
</dbReference>
<dbReference type="EMBL" id="JAUSUR010000001">
    <property type="protein sequence ID" value="MDQ0359493.1"/>
    <property type="molecule type" value="Genomic_DNA"/>
</dbReference>
<comment type="catalytic activity">
    <reaction evidence="4">
        <text>L-alanine = D-alanine</text>
        <dbReference type="Rhea" id="RHEA:20249"/>
        <dbReference type="ChEBI" id="CHEBI:57416"/>
        <dbReference type="ChEBI" id="CHEBI:57972"/>
        <dbReference type="EC" id="5.1.1.1"/>
    </reaction>
</comment>
<dbReference type="Gene3D" id="3.20.20.10">
    <property type="entry name" value="Alanine racemase"/>
    <property type="match status" value="1"/>
</dbReference>
<dbReference type="EC" id="5.1.1.1" evidence="4"/>
<feature type="modified residue" description="N6-(pyridoxal phosphate)lysine" evidence="4">
    <location>
        <position position="35"/>
    </location>
</feature>
<evidence type="ECO:0000256" key="3">
    <source>
        <dbReference type="ARBA" id="ARBA00023235"/>
    </source>
</evidence>
<feature type="domain" description="Alanine racemase C-terminal" evidence="5">
    <location>
        <begin position="234"/>
        <end position="355"/>
    </location>
</feature>
<dbReference type="PRINTS" id="PR00992">
    <property type="entry name" value="ALARACEMASE"/>
</dbReference>
<dbReference type="InterPro" id="IPR011079">
    <property type="entry name" value="Ala_racemase_C"/>
</dbReference>
<dbReference type="InterPro" id="IPR029066">
    <property type="entry name" value="PLP-binding_barrel"/>
</dbReference>
<dbReference type="InterPro" id="IPR009006">
    <property type="entry name" value="Ala_racemase/Decarboxylase_C"/>
</dbReference>
<dbReference type="InterPro" id="IPR001608">
    <property type="entry name" value="Ala_racemase_N"/>
</dbReference>
<dbReference type="GO" id="GO:0008784">
    <property type="term" value="F:alanine racemase activity"/>
    <property type="evidence" value="ECO:0007669"/>
    <property type="project" value="UniProtKB-EC"/>
</dbReference>
<dbReference type="SMART" id="SM01005">
    <property type="entry name" value="Ala_racemase_C"/>
    <property type="match status" value="1"/>
</dbReference>
<accession>A0ABU0DXX5</accession>
<evidence type="ECO:0000313" key="6">
    <source>
        <dbReference type="EMBL" id="MDQ0359493.1"/>
    </source>
</evidence>
<proteinExistence type="inferred from homology"/>
<keyword evidence="2 4" id="KW-0663">Pyridoxal phosphate</keyword>
<dbReference type="SUPFAM" id="SSF51419">
    <property type="entry name" value="PLP-binding barrel"/>
    <property type="match status" value="1"/>
</dbReference>
<sequence length="370" mass="42481">MLYRGTYSEIDLNVFEDNLKHLQEYTNKPVFCVCKANAYSHSDYYIAKTAYENGCPYICVSSYDEAYSLRNQGFEGDILILGYVDPDSIEEVIRLNITISIFSYEWLEHIKTNNVDMTKLRIHLKIDTGMNRIGFKRLDEIKKAFQYLKDLKVNIEGIYTHYHSADNEDKALCEKQSNWFYQIVDLIPHKFKWIHTSNSDATLSYHDERSNAVRVGLALYGIKSVESPLQVKPVLSLYSTITHIKKVMKGETIGYGATYTCLNDSFIATIPIGYGDGFLRKNQGRFVCIDTHPYEIVGRVCMDQTMIRVDKLYPVGTPVEIIGEHIPLVKVAHELEMIPYEVLCLLSDRITKVIKHNGETIAVVNNRITK</sequence>
<evidence type="ECO:0000256" key="2">
    <source>
        <dbReference type="ARBA" id="ARBA00022898"/>
    </source>
</evidence>
<organism evidence="6 7">
    <name type="scientific">Breznakia pachnodae</name>
    <dbReference type="NCBI Taxonomy" id="265178"/>
    <lineage>
        <taxon>Bacteria</taxon>
        <taxon>Bacillati</taxon>
        <taxon>Bacillota</taxon>
        <taxon>Erysipelotrichia</taxon>
        <taxon>Erysipelotrichales</taxon>
        <taxon>Erysipelotrichaceae</taxon>
        <taxon>Breznakia</taxon>
    </lineage>
</organism>
<keyword evidence="3 4" id="KW-0413">Isomerase</keyword>
<gene>
    <name evidence="6" type="ORF">J2S15_000224</name>
</gene>
<comment type="cofactor">
    <cofactor evidence="1 4">
        <name>pyridoxal 5'-phosphate</name>
        <dbReference type="ChEBI" id="CHEBI:597326"/>
    </cofactor>
</comment>
<comment type="caution">
    <text evidence="6">The sequence shown here is derived from an EMBL/GenBank/DDBJ whole genome shotgun (WGS) entry which is preliminary data.</text>
</comment>
<comment type="function">
    <text evidence="4">Catalyzes the interconversion of L-alanine and D-alanine. May also act on other amino acids.</text>
</comment>
<dbReference type="Gene3D" id="2.40.37.10">
    <property type="entry name" value="Lyase, Ornithine Decarboxylase, Chain A, domain 1"/>
    <property type="match status" value="1"/>
</dbReference>
<comment type="pathway">
    <text evidence="4">Amino-acid biosynthesis; D-alanine biosynthesis; D-alanine from L-alanine: step 1/1.</text>
</comment>
<dbReference type="Pfam" id="PF01168">
    <property type="entry name" value="Ala_racemase_N"/>
    <property type="match status" value="1"/>
</dbReference>
<reference evidence="6 7" key="1">
    <citation type="submission" date="2023-07" db="EMBL/GenBank/DDBJ databases">
        <title>Genomic Encyclopedia of Type Strains, Phase IV (KMG-IV): sequencing the most valuable type-strain genomes for metagenomic binning, comparative biology and taxonomic classification.</title>
        <authorList>
            <person name="Goeker M."/>
        </authorList>
    </citation>
    <scope>NUCLEOTIDE SEQUENCE [LARGE SCALE GENOMIC DNA]</scope>
    <source>
        <strain evidence="6 7">DSM 16784</strain>
    </source>
</reference>
<dbReference type="NCBIfam" id="TIGR00492">
    <property type="entry name" value="alr"/>
    <property type="match status" value="1"/>
</dbReference>
<name>A0ABU0DXX5_9FIRM</name>
<dbReference type="HAMAP" id="MF_01201">
    <property type="entry name" value="Ala_racemase"/>
    <property type="match status" value="1"/>
</dbReference>
<evidence type="ECO:0000256" key="1">
    <source>
        <dbReference type="ARBA" id="ARBA00001933"/>
    </source>
</evidence>
<feature type="binding site" evidence="4">
    <location>
        <position position="302"/>
    </location>
    <ligand>
        <name>substrate</name>
    </ligand>
</feature>